<protein>
    <submittedName>
        <fullName evidence="3">Uncharacterized protein</fullName>
    </submittedName>
</protein>
<proteinExistence type="inferred from homology"/>
<dbReference type="InterPro" id="IPR006597">
    <property type="entry name" value="Sel1-like"/>
</dbReference>
<dbReference type="EMBL" id="JAHIBW010000025">
    <property type="protein sequence ID" value="KAG7297630.1"/>
    <property type="molecule type" value="Genomic_DNA"/>
</dbReference>
<evidence type="ECO:0000256" key="1">
    <source>
        <dbReference type="ARBA" id="ARBA00038101"/>
    </source>
</evidence>
<feature type="region of interest" description="Disordered" evidence="2">
    <location>
        <begin position="180"/>
        <end position="200"/>
    </location>
</feature>
<comment type="caution">
    <text evidence="3">The sequence shown here is derived from an EMBL/GenBank/DDBJ whole genome shotgun (WGS) entry which is preliminary data.</text>
</comment>
<feature type="region of interest" description="Disordered" evidence="2">
    <location>
        <begin position="248"/>
        <end position="268"/>
    </location>
</feature>
<organism evidence="3 4">
    <name type="scientific">Plutella xylostella</name>
    <name type="common">Diamondback moth</name>
    <name type="synonym">Plutella maculipennis</name>
    <dbReference type="NCBI Taxonomy" id="51655"/>
    <lineage>
        <taxon>Eukaryota</taxon>
        <taxon>Metazoa</taxon>
        <taxon>Ecdysozoa</taxon>
        <taxon>Arthropoda</taxon>
        <taxon>Hexapoda</taxon>
        <taxon>Insecta</taxon>
        <taxon>Pterygota</taxon>
        <taxon>Neoptera</taxon>
        <taxon>Endopterygota</taxon>
        <taxon>Lepidoptera</taxon>
        <taxon>Glossata</taxon>
        <taxon>Ditrysia</taxon>
        <taxon>Yponomeutoidea</taxon>
        <taxon>Plutellidae</taxon>
        <taxon>Plutella</taxon>
    </lineage>
</organism>
<dbReference type="PANTHER" id="PTHR11102:SF147">
    <property type="entry name" value="SEL1L ADAPTOR SUBUNIT OF ERAD E3 UBIQUITIN LIGASE"/>
    <property type="match status" value="1"/>
</dbReference>
<evidence type="ECO:0000313" key="3">
    <source>
        <dbReference type="EMBL" id="KAG7297630.1"/>
    </source>
</evidence>
<gene>
    <name evidence="3" type="ORF">JYU34_018342</name>
</gene>
<dbReference type="Gene3D" id="1.25.40.10">
    <property type="entry name" value="Tetratricopeptide repeat domain"/>
    <property type="match status" value="1"/>
</dbReference>
<dbReference type="InterPro" id="IPR011990">
    <property type="entry name" value="TPR-like_helical_dom_sf"/>
</dbReference>
<accession>A0ABQ7PYQ5</accession>
<reference evidence="3 4" key="1">
    <citation type="submission" date="2021-06" db="EMBL/GenBank/DDBJ databases">
        <title>A haploid diamondback moth (Plutella xylostella L.) genome assembly resolves 31 chromosomes and identifies a diamide resistance mutation.</title>
        <authorList>
            <person name="Ward C.M."/>
            <person name="Perry K.D."/>
            <person name="Baker G."/>
            <person name="Powis K."/>
            <person name="Heckel D.G."/>
            <person name="Baxter S.W."/>
        </authorList>
    </citation>
    <scope>NUCLEOTIDE SEQUENCE [LARGE SCALE GENOMIC DNA]</scope>
    <source>
        <strain evidence="3 4">LV</strain>
        <tissue evidence="3">Single pupa</tissue>
    </source>
</reference>
<sequence length="268" mass="28705">MSLLNRRSSDVTAAIALIQQAAARGSAPARLALAWARVYGEGGAVDVEAARREFEELVKEGHADAHSGLGFMYATGTGVPVSQARALVHYTAGALAGSTYSQMALAYRYWAGHTLRASCHDALTLYMKVAAKVASSVSLSGGPAIQRVRLLEEAEGGAGGTLDTDLIEYYQLLAEKGDVQAQGGTRGHGGARWTPTSSSTTSCWRRRETCRRRYETTTLGGHAGARGGTLDTDLIEYYQLLAEKGDVQAQPRQHAMEHHDMHPTTCKP</sequence>
<comment type="similarity">
    <text evidence="1">Belongs to the sel-1 family.</text>
</comment>
<dbReference type="SUPFAM" id="SSF81901">
    <property type="entry name" value="HCP-like"/>
    <property type="match status" value="1"/>
</dbReference>
<dbReference type="Proteomes" id="UP000823941">
    <property type="component" value="Chromosome 25"/>
</dbReference>
<dbReference type="InterPro" id="IPR050767">
    <property type="entry name" value="Sel1_AlgK"/>
</dbReference>
<evidence type="ECO:0000256" key="2">
    <source>
        <dbReference type="SAM" id="MobiDB-lite"/>
    </source>
</evidence>
<dbReference type="SMART" id="SM00671">
    <property type="entry name" value="SEL1"/>
    <property type="match status" value="3"/>
</dbReference>
<keyword evidence="4" id="KW-1185">Reference proteome</keyword>
<evidence type="ECO:0000313" key="4">
    <source>
        <dbReference type="Proteomes" id="UP000823941"/>
    </source>
</evidence>
<name>A0ABQ7PYQ5_PLUXY</name>
<dbReference type="PANTHER" id="PTHR11102">
    <property type="entry name" value="SEL-1-LIKE PROTEIN"/>
    <property type="match status" value="1"/>
</dbReference>